<sequence>MSFSRLLLRLALGRRLPTTSGELRVRGVSAPVTIRRDKWGVPHIDASTNADAHFALGFCQGQDRAGQLEVMLRLVRGTMAEWGGAVALPADRMSRHIGFRRAAEAQLAALGSDTRSAFESFAAGVSAGTTTGLPQKPHEFAIVGGAPSSWDAADVLGLLKLQSFLLPSNWDVELARLRILLTDGPEALRVLDPAAFSGREGMSGGAGEGAPGPHAGTHPPHRPFASATILDTLAADLSVLQAYLPRGGGSNNWVISGTRTESGKPLLASDPHLAPTCPAPWYLAHVRTPEWEATGAALAGAPGFAIGHNGFAAWGVTAGLTDNSDLFLETLGPDGRSVRQANGNFVACDVVKEVIRVKGAADVVEDVLVTPRGPVLTPILPNVKLAISLSAIWLEPRPLVGFLHAPRARSFDEFRRWFTEWPVLPLNLLYADAEGTIGWQLVGEVPARRGGASLLPRPADVSNAEWTGTVPFDDMPFRVNPECGYLATANDPPTTEPTPLSPLPEGKGAGGVGSSLHQLGHDFIDPYRARRIRELLAARDTGWTLAECAAIQLDVKSLPWVEVKEAVLALAPTDEYARDGLALLREWDGQVDTESSAAAVFELFVAEMCVRVAKAKAPNSWDVALGEGALGILPYNLFSDRRVSHLTRLLREQPSGWFASWAKEMETVLAGVVRQLRREAGPSAKFWAWGHLRRLLLEHPLFGKHRWLGPAFNRGPFPWGGDGNTVSQAGARPAEPTAFTHNMANLRTAFDLADLPKSTFVLCGGQSGNPLSPHHADQLPLWLQGESFTLAWEQADVIRAAVDTLRLLPQ</sequence>
<dbReference type="InterPro" id="IPR043146">
    <property type="entry name" value="Penicillin_amidase_N_B-knob"/>
</dbReference>
<evidence type="ECO:0000256" key="3">
    <source>
        <dbReference type="ARBA" id="ARBA00023145"/>
    </source>
</evidence>
<evidence type="ECO:0000256" key="4">
    <source>
        <dbReference type="PIRSR" id="PIRSR001227-1"/>
    </source>
</evidence>
<accession>A0A6P2CUE3</accession>
<dbReference type="Gene3D" id="2.30.120.10">
    <property type="match status" value="1"/>
</dbReference>
<comment type="similarity">
    <text evidence="1">Belongs to the peptidase S45 family.</text>
</comment>
<keyword evidence="5" id="KW-0106">Calcium</keyword>
<keyword evidence="2" id="KW-0378">Hydrolase</keyword>
<evidence type="ECO:0000256" key="6">
    <source>
        <dbReference type="SAM" id="MobiDB-lite"/>
    </source>
</evidence>
<dbReference type="KEGG" id="gms:SOIL9_57180"/>
<dbReference type="AlphaFoldDB" id="A0A6P2CUE3"/>
<dbReference type="Pfam" id="PF01804">
    <property type="entry name" value="Penicil_amidase"/>
    <property type="match status" value="1"/>
</dbReference>
<evidence type="ECO:0000313" key="7">
    <source>
        <dbReference type="EMBL" id="VTR91996.1"/>
    </source>
</evidence>
<dbReference type="GO" id="GO:0046872">
    <property type="term" value="F:metal ion binding"/>
    <property type="evidence" value="ECO:0007669"/>
    <property type="project" value="UniProtKB-KW"/>
</dbReference>
<evidence type="ECO:0000256" key="2">
    <source>
        <dbReference type="ARBA" id="ARBA00022801"/>
    </source>
</evidence>
<dbReference type="Gene3D" id="3.60.20.10">
    <property type="entry name" value="Glutamine Phosphoribosylpyrophosphate, subunit 1, domain 1"/>
    <property type="match status" value="1"/>
</dbReference>
<dbReference type="Gene3D" id="1.10.1400.10">
    <property type="match status" value="1"/>
</dbReference>
<dbReference type="InterPro" id="IPR043147">
    <property type="entry name" value="Penicillin_amidase_A-knob"/>
</dbReference>
<comment type="cofactor">
    <cofactor evidence="5">
        <name>Ca(2+)</name>
        <dbReference type="ChEBI" id="CHEBI:29108"/>
    </cofactor>
    <text evidence="5">Binds 1 Ca(2+) ion per dimer.</text>
</comment>
<dbReference type="InterPro" id="IPR023343">
    <property type="entry name" value="Penicillin_amidase_dom1"/>
</dbReference>
<feature type="binding site" evidence="5">
    <location>
        <position position="322"/>
    </location>
    <ligand>
        <name>Ca(2+)</name>
        <dbReference type="ChEBI" id="CHEBI:29108"/>
    </ligand>
</feature>
<feature type="binding site" evidence="5">
    <location>
        <position position="325"/>
    </location>
    <ligand>
        <name>Ca(2+)</name>
        <dbReference type="ChEBI" id="CHEBI:29108"/>
    </ligand>
</feature>
<name>A0A6P2CUE3_9BACT</name>
<evidence type="ECO:0000313" key="8">
    <source>
        <dbReference type="Proteomes" id="UP000464178"/>
    </source>
</evidence>
<protein>
    <recommendedName>
        <fullName evidence="9">Penicillin acylase family protein</fullName>
    </recommendedName>
</protein>
<dbReference type="SUPFAM" id="SSF56235">
    <property type="entry name" value="N-terminal nucleophile aminohydrolases (Ntn hydrolases)"/>
    <property type="match status" value="1"/>
</dbReference>
<feature type="compositionally biased region" description="Gly residues" evidence="6">
    <location>
        <begin position="201"/>
        <end position="210"/>
    </location>
</feature>
<keyword evidence="5" id="KW-0479">Metal-binding</keyword>
<dbReference type="InterPro" id="IPR029055">
    <property type="entry name" value="Ntn_hydrolases_N"/>
</dbReference>
<keyword evidence="3" id="KW-0865">Zymogen</keyword>
<dbReference type="Proteomes" id="UP000464178">
    <property type="component" value="Chromosome"/>
</dbReference>
<dbReference type="InterPro" id="IPR002692">
    <property type="entry name" value="S45"/>
</dbReference>
<dbReference type="PANTHER" id="PTHR34218:SF4">
    <property type="entry name" value="ACYL-HOMOSERINE LACTONE ACYLASE QUIP"/>
    <property type="match status" value="1"/>
</dbReference>
<organism evidence="7 8">
    <name type="scientific">Gemmata massiliana</name>
    <dbReference type="NCBI Taxonomy" id="1210884"/>
    <lineage>
        <taxon>Bacteria</taxon>
        <taxon>Pseudomonadati</taxon>
        <taxon>Planctomycetota</taxon>
        <taxon>Planctomycetia</taxon>
        <taxon>Gemmatales</taxon>
        <taxon>Gemmataceae</taxon>
        <taxon>Gemmata</taxon>
    </lineage>
</organism>
<feature type="binding site" evidence="5">
    <location>
        <position position="173"/>
    </location>
    <ligand>
        <name>Ca(2+)</name>
        <dbReference type="ChEBI" id="CHEBI:29108"/>
    </ligand>
</feature>
<dbReference type="Gene3D" id="1.10.439.10">
    <property type="entry name" value="Penicillin Amidohydrolase, domain 1"/>
    <property type="match status" value="1"/>
</dbReference>
<dbReference type="GO" id="GO:0017000">
    <property type="term" value="P:antibiotic biosynthetic process"/>
    <property type="evidence" value="ECO:0007669"/>
    <property type="project" value="InterPro"/>
</dbReference>
<evidence type="ECO:0000256" key="1">
    <source>
        <dbReference type="ARBA" id="ARBA00006586"/>
    </source>
</evidence>
<gene>
    <name evidence="7" type="ORF">SOIL9_57180</name>
</gene>
<keyword evidence="8" id="KW-1185">Reference proteome</keyword>
<proteinExistence type="inferred from homology"/>
<dbReference type="GO" id="GO:0016811">
    <property type="term" value="F:hydrolase activity, acting on carbon-nitrogen (but not peptide) bonds, in linear amides"/>
    <property type="evidence" value="ECO:0007669"/>
    <property type="project" value="InterPro"/>
</dbReference>
<dbReference type="PIRSF" id="PIRSF001227">
    <property type="entry name" value="Pen_acylase"/>
    <property type="match status" value="1"/>
</dbReference>
<dbReference type="CDD" id="cd03747">
    <property type="entry name" value="Ntn_PGA_like"/>
    <property type="match status" value="1"/>
</dbReference>
<dbReference type="RefSeq" id="WP_162666920.1">
    <property type="nucleotide sequence ID" value="NZ_LR593886.1"/>
</dbReference>
<evidence type="ECO:0000256" key="5">
    <source>
        <dbReference type="PIRSR" id="PIRSR001227-2"/>
    </source>
</evidence>
<feature type="region of interest" description="Disordered" evidence="6">
    <location>
        <begin position="489"/>
        <end position="511"/>
    </location>
</feature>
<dbReference type="EMBL" id="LR593886">
    <property type="protein sequence ID" value="VTR91996.1"/>
    <property type="molecule type" value="Genomic_DNA"/>
</dbReference>
<dbReference type="PANTHER" id="PTHR34218">
    <property type="entry name" value="PEPTIDASE S45 PENICILLIN AMIDASE"/>
    <property type="match status" value="1"/>
</dbReference>
<dbReference type="InterPro" id="IPR014395">
    <property type="entry name" value="Pen/GL7ACA/AHL_acylase"/>
</dbReference>
<evidence type="ECO:0008006" key="9">
    <source>
        <dbReference type="Google" id="ProtNLM"/>
    </source>
</evidence>
<feature type="region of interest" description="Disordered" evidence="6">
    <location>
        <begin position="199"/>
        <end position="223"/>
    </location>
</feature>
<feature type="active site" description="Nucleophile" evidence="4">
    <location>
        <position position="250"/>
    </location>
</feature>
<reference evidence="7 8" key="1">
    <citation type="submission" date="2019-05" db="EMBL/GenBank/DDBJ databases">
        <authorList>
            <consortium name="Science for Life Laboratories"/>
        </authorList>
    </citation>
    <scope>NUCLEOTIDE SEQUENCE [LARGE SCALE GENOMIC DNA]</scope>
    <source>
        <strain evidence="7">Soil9</strain>
    </source>
</reference>